<dbReference type="GeneID" id="19145064"/>
<dbReference type="HOGENOM" id="CLU_2291209_0_0_1"/>
<evidence type="ECO:0000313" key="2">
    <source>
        <dbReference type="Proteomes" id="UP000053841"/>
    </source>
</evidence>
<name>W6YTQ3_COCC2</name>
<proteinExistence type="predicted"/>
<sequence length="101" mass="10902">MHRNRTLSCEESRAILNGDHGGLTASPPPTSQLVGNKLCDTLALGRVQHHTRVDAQAIISPCSLSHCRDASKAWAKGPRTALTKTATLAERDRLEAPHKPC</sequence>
<dbReference type="AlphaFoldDB" id="W6YTQ3"/>
<dbReference type="Proteomes" id="UP000053841">
    <property type="component" value="Unassembled WGS sequence"/>
</dbReference>
<protein>
    <submittedName>
        <fullName evidence="1">Uncharacterized protein</fullName>
    </submittedName>
</protein>
<reference evidence="1 2" key="1">
    <citation type="journal article" date="2013" name="PLoS Genet.">
        <title>Comparative genome structure, secondary metabolite, and effector coding capacity across Cochliobolus pathogens.</title>
        <authorList>
            <person name="Condon B.J."/>
            <person name="Leng Y."/>
            <person name="Wu D."/>
            <person name="Bushley K.E."/>
            <person name="Ohm R.A."/>
            <person name="Otillar R."/>
            <person name="Martin J."/>
            <person name="Schackwitz W."/>
            <person name="Grimwood J."/>
            <person name="MohdZainudin N."/>
            <person name="Xue C."/>
            <person name="Wang R."/>
            <person name="Manning V.A."/>
            <person name="Dhillon B."/>
            <person name="Tu Z.J."/>
            <person name="Steffenson B.J."/>
            <person name="Salamov A."/>
            <person name="Sun H."/>
            <person name="Lowry S."/>
            <person name="LaButti K."/>
            <person name="Han J."/>
            <person name="Copeland A."/>
            <person name="Lindquist E."/>
            <person name="Barry K."/>
            <person name="Schmutz J."/>
            <person name="Baker S.E."/>
            <person name="Ciuffetti L.M."/>
            <person name="Grigoriev I.V."/>
            <person name="Zhong S."/>
            <person name="Turgeon B.G."/>
        </authorList>
    </citation>
    <scope>NUCLEOTIDE SEQUENCE [LARGE SCALE GENOMIC DNA]</scope>
    <source>
        <strain evidence="1 2">26-R-13</strain>
    </source>
</reference>
<keyword evidence="2" id="KW-1185">Reference proteome</keyword>
<dbReference type="EMBL" id="KI964540">
    <property type="protein sequence ID" value="EUC38789.1"/>
    <property type="molecule type" value="Genomic_DNA"/>
</dbReference>
<evidence type="ECO:0000313" key="1">
    <source>
        <dbReference type="EMBL" id="EUC38789.1"/>
    </source>
</evidence>
<accession>W6YTQ3</accession>
<dbReference type="KEGG" id="bze:COCCADRAFT_21831"/>
<organism evidence="1 2">
    <name type="scientific">Cochliobolus carbonum (strain 26-R-13)</name>
    <name type="common">Maize leaf spot fungus</name>
    <name type="synonym">Bipolaris zeicola</name>
    <dbReference type="NCBI Taxonomy" id="930089"/>
    <lineage>
        <taxon>Eukaryota</taxon>
        <taxon>Fungi</taxon>
        <taxon>Dikarya</taxon>
        <taxon>Ascomycota</taxon>
        <taxon>Pezizomycotina</taxon>
        <taxon>Dothideomycetes</taxon>
        <taxon>Pleosporomycetidae</taxon>
        <taxon>Pleosporales</taxon>
        <taxon>Pleosporineae</taxon>
        <taxon>Pleosporaceae</taxon>
        <taxon>Bipolaris</taxon>
    </lineage>
</organism>
<gene>
    <name evidence="1" type="ORF">COCCADRAFT_21831</name>
</gene>
<dbReference type="RefSeq" id="XP_007706846.1">
    <property type="nucleotide sequence ID" value="XM_007708656.1"/>
</dbReference>